<dbReference type="Proteomes" id="UP000315131">
    <property type="component" value="Unassembled WGS sequence"/>
</dbReference>
<comment type="caution">
    <text evidence="2">The sequence shown here is derived from an EMBL/GenBank/DDBJ whole genome shotgun (WGS) entry which is preliminary data.</text>
</comment>
<sequence>MEKPENCIPRSEAHELSETWWNSRGKAIENAVKHKDVCAVNFSIAELEDYLAYVKENSKDVNDPGISIWMGTYPEDDEKVPEKKKGYSTVFLSPTRKKAPGTYEEGENDFEENEEIDPMNGGSGLWPPGVY</sequence>
<keyword evidence="3" id="KW-1185">Reference proteome</keyword>
<organism evidence="2 3">
    <name type="scientific">Christiangramia sabulilitoris</name>
    <dbReference type="NCBI Taxonomy" id="2583991"/>
    <lineage>
        <taxon>Bacteria</taxon>
        <taxon>Pseudomonadati</taxon>
        <taxon>Bacteroidota</taxon>
        <taxon>Flavobacteriia</taxon>
        <taxon>Flavobacteriales</taxon>
        <taxon>Flavobacteriaceae</taxon>
        <taxon>Christiangramia</taxon>
    </lineage>
</organism>
<gene>
    <name evidence="2" type="ORF">FGM01_07210</name>
</gene>
<dbReference type="EMBL" id="VHSF01000002">
    <property type="protein sequence ID" value="TRO65190.1"/>
    <property type="molecule type" value="Genomic_DNA"/>
</dbReference>
<evidence type="ECO:0000256" key="1">
    <source>
        <dbReference type="SAM" id="MobiDB-lite"/>
    </source>
</evidence>
<feature type="region of interest" description="Disordered" evidence="1">
    <location>
        <begin position="96"/>
        <end position="131"/>
    </location>
</feature>
<reference evidence="2 3" key="1">
    <citation type="submission" date="2019-06" db="EMBL/GenBank/DDBJ databases">
        <title>Gramella sabulilitoris sp. nov., isolated from a marine sand.</title>
        <authorList>
            <person name="Yoon J.-H."/>
        </authorList>
    </citation>
    <scope>NUCLEOTIDE SEQUENCE [LARGE SCALE GENOMIC DNA]</scope>
    <source>
        <strain evidence="2 3">HSMS-1</strain>
    </source>
</reference>
<evidence type="ECO:0000313" key="2">
    <source>
        <dbReference type="EMBL" id="TRO65190.1"/>
    </source>
</evidence>
<name>A0A550I2K1_9FLAO</name>
<dbReference type="RefSeq" id="WP_143410484.1">
    <property type="nucleotide sequence ID" value="NZ_VHSF01000002.1"/>
</dbReference>
<evidence type="ECO:0000313" key="3">
    <source>
        <dbReference type="Proteomes" id="UP000315131"/>
    </source>
</evidence>
<protein>
    <submittedName>
        <fullName evidence="2">Uncharacterized protein</fullName>
    </submittedName>
</protein>
<proteinExistence type="predicted"/>
<dbReference type="AlphaFoldDB" id="A0A550I2K1"/>
<dbReference type="OrthoDB" id="1440507at2"/>
<accession>A0A550I2K1</accession>
<feature type="compositionally biased region" description="Acidic residues" evidence="1">
    <location>
        <begin position="104"/>
        <end position="117"/>
    </location>
</feature>